<sequence>MQLRKATDRVAGHIAVGVLADSGVVLVPEPPAELTDPDREIEALIIPNPPTEHTLIERIAPSRIATFALDRRERVIVAVVMLAERSRHAGQIHRYDPPSIARVLEEGGDFWDALEVTGAIARGIRTIPDELLREADRLERLQRRLRPSHYLSHTYESVAWGVCPWLPKCPSGKH</sequence>
<dbReference type="Proteomes" id="UP001499843">
    <property type="component" value="Unassembled WGS sequence"/>
</dbReference>
<proteinExistence type="predicted"/>
<gene>
    <name evidence="1" type="ORF">GCM10009850_036040</name>
</gene>
<name>A0ABN3CH92_9ACTN</name>
<accession>A0ABN3CH92</accession>
<evidence type="ECO:0000313" key="1">
    <source>
        <dbReference type="EMBL" id="GAA2208146.1"/>
    </source>
</evidence>
<comment type="caution">
    <text evidence="1">The sequence shown here is derived from an EMBL/GenBank/DDBJ whole genome shotgun (WGS) entry which is preliminary data.</text>
</comment>
<organism evidence="1 2">
    <name type="scientific">Nonomuraea monospora</name>
    <dbReference type="NCBI Taxonomy" id="568818"/>
    <lineage>
        <taxon>Bacteria</taxon>
        <taxon>Bacillati</taxon>
        <taxon>Actinomycetota</taxon>
        <taxon>Actinomycetes</taxon>
        <taxon>Streptosporangiales</taxon>
        <taxon>Streptosporangiaceae</taxon>
        <taxon>Nonomuraea</taxon>
    </lineage>
</organism>
<evidence type="ECO:0000313" key="2">
    <source>
        <dbReference type="Proteomes" id="UP001499843"/>
    </source>
</evidence>
<reference evidence="1 2" key="1">
    <citation type="journal article" date="2019" name="Int. J. Syst. Evol. Microbiol.">
        <title>The Global Catalogue of Microorganisms (GCM) 10K type strain sequencing project: providing services to taxonomists for standard genome sequencing and annotation.</title>
        <authorList>
            <consortium name="The Broad Institute Genomics Platform"/>
            <consortium name="The Broad Institute Genome Sequencing Center for Infectious Disease"/>
            <person name="Wu L."/>
            <person name="Ma J."/>
        </authorList>
    </citation>
    <scope>NUCLEOTIDE SEQUENCE [LARGE SCALE GENOMIC DNA]</scope>
    <source>
        <strain evidence="1 2">JCM 16114</strain>
    </source>
</reference>
<protein>
    <submittedName>
        <fullName evidence="1">Uncharacterized protein</fullName>
    </submittedName>
</protein>
<keyword evidence="2" id="KW-1185">Reference proteome</keyword>
<dbReference type="EMBL" id="BAAAQX010000008">
    <property type="protein sequence ID" value="GAA2208146.1"/>
    <property type="molecule type" value="Genomic_DNA"/>
</dbReference>